<dbReference type="Pfam" id="PF02520">
    <property type="entry name" value="ANIS5_cation-bd"/>
    <property type="match status" value="1"/>
</dbReference>
<dbReference type="PANTHER" id="PTHR21593">
    <property type="entry name" value="PRION-LIKE- Q/N-RICH -DOMAIN-BEARING PROTEIN PROTEIN"/>
    <property type="match status" value="1"/>
</dbReference>
<evidence type="ECO:0000313" key="3">
    <source>
        <dbReference type="EMBL" id="KAK5984766.1"/>
    </source>
</evidence>
<evidence type="ECO:0000259" key="2">
    <source>
        <dbReference type="Pfam" id="PF02520"/>
    </source>
</evidence>
<dbReference type="InterPro" id="IPR052823">
    <property type="entry name" value="SXP/RAL-2_related"/>
</dbReference>
<organism evidence="3 4">
    <name type="scientific">Trichostrongylus colubriformis</name>
    <name type="common">Black scour worm</name>
    <dbReference type="NCBI Taxonomy" id="6319"/>
    <lineage>
        <taxon>Eukaryota</taxon>
        <taxon>Metazoa</taxon>
        <taxon>Ecdysozoa</taxon>
        <taxon>Nematoda</taxon>
        <taxon>Chromadorea</taxon>
        <taxon>Rhabditida</taxon>
        <taxon>Rhabditina</taxon>
        <taxon>Rhabditomorpha</taxon>
        <taxon>Strongyloidea</taxon>
        <taxon>Trichostrongylidae</taxon>
        <taxon>Trichostrongylus</taxon>
    </lineage>
</organism>
<reference evidence="3 4" key="1">
    <citation type="submission" date="2019-10" db="EMBL/GenBank/DDBJ databases">
        <title>Assembly and Annotation for the nematode Trichostrongylus colubriformis.</title>
        <authorList>
            <person name="Martin J."/>
        </authorList>
    </citation>
    <scope>NUCLEOTIDE SEQUENCE [LARGE SCALE GENOMIC DNA]</scope>
    <source>
        <strain evidence="3">G859</strain>
        <tissue evidence="3">Whole worm</tissue>
    </source>
</reference>
<keyword evidence="1" id="KW-0472">Membrane</keyword>
<evidence type="ECO:0000256" key="1">
    <source>
        <dbReference type="SAM" id="Phobius"/>
    </source>
</evidence>
<comment type="caution">
    <text evidence="3">The sequence shown here is derived from an EMBL/GenBank/DDBJ whole genome shotgun (WGS) entry which is preliminary data.</text>
</comment>
<dbReference type="PANTHER" id="PTHR21593:SF36">
    <property type="entry name" value="DUF148 DOMAIN-CONTAINING PROTEIN-RELATED"/>
    <property type="match status" value="1"/>
</dbReference>
<keyword evidence="1" id="KW-0812">Transmembrane</keyword>
<feature type="domain" description="SXP/RAL-2 family protein Ani s 5-like cation-binding" evidence="2">
    <location>
        <begin position="81"/>
        <end position="187"/>
    </location>
</feature>
<protein>
    <recommendedName>
        <fullName evidence="2">SXP/RAL-2 family protein Ani s 5-like cation-binding domain-containing protein</fullName>
    </recommendedName>
</protein>
<keyword evidence="1" id="KW-1133">Transmembrane helix</keyword>
<accession>A0AAN8ISX5</accession>
<evidence type="ECO:0000313" key="4">
    <source>
        <dbReference type="Proteomes" id="UP001331761"/>
    </source>
</evidence>
<feature type="transmembrane region" description="Helical" evidence="1">
    <location>
        <begin position="42"/>
        <end position="62"/>
    </location>
</feature>
<dbReference type="Proteomes" id="UP001331761">
    <property type="component" value="Unassembled WGS sequence"/>
</dbReference>
<dbReference type="AlphaFoldDB" id="A0AAN8ISX5"/>
<dbReference type="EMBL" id="WIXE01002490">
    <property type="protein sequence ID" value="KAK5984766.1"/>
    <property type="molecule type" value="Genomic_DNA"/>
</dbReference>
<keyword evidence="4" id="KW-1185">Reference proteome</keyword>
<sequence length="198" mass="22848">MRCIKGTLIIRVAKQALAGCTMSPLLWRSLSSHFSALAMKPAFVVLVFAAVTVYGLGVEWGFADEPPRMPRELEHLVTPDAREEYHRIISNRTITIGEQEKEVGKWARKHNILYPVLNLEADRMFLKDAVMFEVMDVIDTLPVAFDQFFDVVENKNLKPDRIEQLTREYIKHNPKEFRTLKFIFEQFLPGYGLTAFAE</sequence>
<gene>
    <name evidence="3" type="ORF">GCK32_008046</name>
</gene>
<name>A0AAN8ISX5_TRICO</name>
<dbReference type="InterPro" id="IPR003677">
    <property type="entry name" value="ANIS5_cation-bd"/>
</dbReference>
<proteinExistence type="predicted"/>